<organism evidence="4 5">
    <name type="scientific">Clostridium magnum DSM 2767</name>
    <dbReference type="NCBI Taxonomy" id="1121326"/>
    <lineage>
        <taxon>Bacteria</taxon>
        <taxon>Bacillati</taxon>
        <taxon>Bacillota</taxon>
        <taxon>Clostridia</taxon>
        <taxon>Eubacteriales</taxon>
        <taxon>Clostridiaceae</taxon>
        <taxon>Clostridium</taxon>
    </lineage>
</organism>
<sequence>MQGGVRKRGNIWYYYFDLGKVNGKRNKVEKKVGRTKKEAETALRKALHEFDSCGSILNESDISIADYFDYWYNEYVLINCKYNTQINYNRIINNHIKPALGIYKLKSLSPSVLQEF</sequence>
<dbReference type="SUPFAM" id="SSF56349">
    <property type="entry name" value="DNA breaking-rejoining enzymes"/>
    <property type="match status" value="1"/>
</dbReference>
<dbReference type="GO" id="GO:0003677">
    <property type="term" value="F:DNA binding"/>
    <property type="evidence" value="ECO:0007669"/>
    <property type="project" value="UniProtKB-KW"/>
</dbReference>
<dbReference type="AlphaFoldDB" id="A0A162UJP9"/>
<keyword evidence="5" id="KW-1185">Reference proteome</keyword>
<dbReference type="Pfam" id="PF14659">
    <property type="entry name" value="Phage_int_SAM_3"/>
    <property type="match status" value="1"/>
</dbReference>
<evidence type="ECO:0000256" key="1">
    <source>
        <dbReference type="ARBA" id="ARBA00008857"/>
    </source>
</evidence>
<comment type="similarity">
    <text evidence="1">Belongs to the 'phage' integrase family.</text>
</comment>
<dbReference type="STRING" id="1121326.CLMAG_10500"/>
<name>A0A162UJP9_9CLOT</name>
<accession>A0A162UJP9</accession>
<proteinExistence type="inferred from homology"/>
<keyword evidence="2" id="KW-0238">DNA-binding</keyword>
<gene>
    <name evidence="4" type="ORF">CLMAG_10500</name>
</gene>
<evidence type="ECO:0000313" key="4">
    <source>
        <dbReference type="EMBL" id="KZL93997.1"/>
    </source>
</evidence>
<dbReference type="InterPro" id="IPR011010">
    <property type="entry name" value="DNA_brk_join_enz"/>
</dbReference>
<dbReference type="EMBL" id="LWAE01000001">
    <property type="protein sequence ID" value="KZL93997.1"/>
    <property type="molecule type" value="Genomic_DNA"/>
</dbReference>
<dbReference type="InterPro" id="IPR004107">
    <property type="entry name" value="Integrase_SAM-like_N"/>
</dbReference>
<protein>
    <recommendedName>
        <fullName evidence="3">Integrase SAM-like N-terminal domain-containing protein</fullName>
    </recommendedName>
</protein>
<evidence type="ECO:0000313" key="5">
    <source>
        <dbReference type="Proteomes" id="UP000076603"/>
    </source>
</evidence>
<feature type="domain" description="Integrase SAM-like N-terminal" evidence="3">
    <location>
        <begin position="65"/>
        <end position="116"/>
    </location>
</feature>
<comment type="caution">
    <text evidence="4">The sequence shown here is derived from an EMBL/GenBank/DDBJ whole genome shotgun (WGS) entry which is preliminary data.</text>
</comment>
<dbReference type="GO" id="GO:0015074">
    <property type="term" value="P:DNA integration"/>
    <property type="evidence" value="ECO:0007669"/>
    <property type="project" value="InterPro"/>
</dbReference>
<reference evidence="4 5" key="1">
    <citation type="submission" date="2016-04" db="EMBL/GenBank/DDBJ databases">
        <title>Genome sequence of Clostridium magnum DSM 2767.</title>
        <authorList>
            <person name="Poehlein A."/>
            <person name="Uhlig R."/>
            <person name="Fischer R."/>
            <person name="Bahl H."/>
            <person name="Daniel R."/>
        </authorList>
    </citation>
    <scope>NUCLEOTIDE SEQUENCE [LARGE SCALE GENOMIC DNA]</scope>
    <source>
        <strain evidence="4 5">DSM 2767</strain>
    </source>
</reference>
<dbReference type="PATRIC" id="fig|1121326.3.peg.1007"/>
<evidence type="ECO:0000259" key="3">
    <source>
        <dbReference type="Pfam" id="PF14659"/>
    </source>
</evidence>
<dbReference type="Gene3D" id="1.10.150.130">
    <property type="match status" value="1"/>
</dbReference>
<evidence type="ECO:0000256" key="2">
    <source>
        <dbReference type="ARBA" id="ARBA00023125"/>
    </source>
</evidence>
<dbReference type="Proteomes" id="UP000076603">
    <property type="component" value="Unassembled WGS sequence"/>
</dbReference>
<dbReference type="InterPro" id="IPR010998">
    <property type="entry name" value="Integrase_recombinase_N"/>
</dbReference>